<comment type="caution">
    <text evidence="2">The sequence shown here is derived from an EMBL/GenBank/DDBJ whole genome shotgun (WGS) entry which is preliminary data.</text>
</comment>
<evidence type="ECO:0000313" key="3">
    <source>
        <dbReference type="Proteomes" id="UP000290759"/>
    </source>
</evidence>
<dbReference type="AlphaFoldDB" id="A0A4V1RUJ7"/>
<keyword evidence="3" id="KW-1185">Reference proteome</keyword>
<accession>A0A4V1RUJ7</accession>
<protein>
    <submittedName>
        <fullName evidence="2">Uncharacterized protein</fullName>
    </submittedName>
</protein>
<feature type="region of interest" description="Disordered" evidence="1">
    <location>
        <begin position="53"/>
        <end position="77"/>
    </location>
</feature>
<evidence type="ECO:0000256" key="1">
    <source>
        <dbReference type="SAM" id="MobiDB-lite"/>
    </source>
</evidence>
<reference evidence="2 3" key="2">
    <citation type="submission" date="2019-02" db="EMBL/GenBank/DDBJ databases">
        <title>'Lichenibacterium ramalinii' gen. nov. sp. nov., 'Lichenibacterium minor' gen. nov. sp. nov.</title>
        <authorList>
            <person name="Pankratov T."/>
        </authorList>
    </citation>
    <scope>NUCLEOTIDE SEQUENCE [LARGE SCALE GENOMIC DNA]</scope>
    <source>
        <strain evidence="2 3">RmlP026</strain>
    </source>
</reference>
<gene>
    <name evidence="2" type="ORF">D3273_13475</name>
</gene>
<proteinExistence type="predicted"/>
<organism evidence="2 3">
    <name type="scientific">Lichenibacterium minor</name>
    <dbReference type="NCBI Taxonomy" id="2316528"/>
    <lineage>
        <taxon>Bacteria</taxon>
        <taxon>Pseudomonadati</taxon>
        <taxon>Pseudomonadota</taxon>
        <taxon>Alphaproteobacteria</taxon>
        <taxon>Hyphomicrobiales</taxon>
        <taxon>Lichenihabitantaceae</taxon>
        <taxon>Lichenibacterium</taxon>
    </lineage>
</organism>
<dbReference type="RefSeq" id="WP_129227382.1">
    <property type="nucleotide sequence ID" value="NZ_QYBB01000014.1"/>
</dbReference>
<dbReference type="Proteomes" id="UP000290759">
    <property type="component" value="Unassembled WGS sequence"/>
</dbReference>
<sequence length="140" mass="15669">MAAAIPPAVLPRIGALLRMMASPVDGEALNAARALGRTLQGAGVDWHALADAVEHPTSSPTPLRRPRRSKPDHGHIDWTPAYRREVRGTLERGLFRLSLTPWERQFTTDIIARLRDPRGRLTFRQAEVVDRLVAKIEGRR</sequence>
<name>A0A4V1RUJ7_9HYPH</name>
<evidence type="ECO:0000313" key="2">
    <source>
        <dbReference type="EMBL" id="RYC31394.1"/>
    </source>
</evidence>
<dbReference type="OrthoDB" id="7998115at2"/>
<dbReference type="EMBL" id="QYBB01000014">
    <property type="protein sequence ID" value="RYC31394.1"/>
    <property type="molecule type" value="Genomic_DNA"/>
</dbReference>
<reference evidence="2 3" key="1">
    <citation type="submission" date="2018-12" db="EMBL/GenBank/DDBJ databases">
        <authorList>
            <person name="Grouzdev D.S."/>
            <person name="Krutkina M.S."/>
        </authorList>
    </citation>
    <scope>NUCLEOTIDE SEQUENCE [LARGE SCALE GENOMIC DNA]</scope>
    <source>
        <strain evidence="2 3">RmlP026</strain>
    </source>
</reference>